<evidence type="ECO:0000313" key="8">
    <source>
        <dbReference type="Proteomes" id="UP000640583"/>
    </source>
</evidence>
<dbReference type="EMBL" id="JADCKQ010000004">
    <property type="protein sequence ID" value="MBI1493372.1"/>
    <property type="molecule type" value="Genomic_DNA"/>
</dbReference>
<reference evidence="7" key="1">
    <citation type="submission" date="2020-10" db="EMBL/GenBank/DDBJ databases">
        <title>Paenihalocynthiibacter styelae gen. nov., sp. nov., isolated from stalked sea squirt Styela clava.</title>
        <authorList>
            <person name="Kim Y.-O."/>
            <person name="Yoon J.-H."/>
        </authorList>
    </citation>
    <scope>NUCLEOTIDE SEQUENCE</scope>
    <source>
        <strain evidence="7">MYP1-1</strain>
    </source>
</reference>
<dbReference type="Gene3D" id="3.90.550.10">
    <property type="entry name" value="Spore Coat Polysaccharide Biosynthesis Protein SpsA, Chain A"/>
    <property type="match status" value="1"/>
</dbReference>
<dbReference type="GO" id="GO:0016757">
    <property type="term" value="F:glycosyltransferase activity"/>
    <property type="evidence" value="ECO:0007669"/>
    <property type="project" value="UniProtKB-KW"/>
</dbReference>
<dbReference type="InterPro" id="IPR026461">
    <property type="entry name" value="Trfase_2_rSAM/seldom_assoc"/>
</dbReference>
<gene>
    <name evidence="7" type="ORF">H1D41_06975</name>
</gene>
<dbReference type="Proteomes" id="UP000640583">
    <property type="component" value="Unassembled WGS sequence"/>
</dbReference>
<evidence type="ECO:0000256" key="3">
    <source>
        <dbReference type="ARBA" id="ARBA00022676"/>
    </source>
</evidence>
<protein>
    <submittedName>
        <fullName evidence="7">TIGR04283 family arsenosugar biosynthesis glycosyltransferase</fullName>
    </submittedName>
</protein>
<dbReference type="InterPro" id="IPR001173">
    <property type="entry name" value="Glyco_trans_2-like"/>
</dbReference>
<evidence type="ECO:0000259" key="6">
    <source>
        <dbReference type="Pfam" id="PF00535"/>
    </source>
</evidence>
<evidence type="ECO:0000256" key="4">
    <source>
        <dbReference type="ARBA" id="ARBA00022679"/>
    </source>
</evidence>
<dbReference type="CDD" id="cd02522">
    <property type="entry name" value="GT_2_like_a"/>
    <property type="match status" value="1"/>
</dbReference>
<dbReference type="PANTHER" id="PTHR43646">
    <property type="entry name" value="GLYCOSYLTRANSFERASE"/>
    <property type="match status" value="1"/>
</dbReference>
<dbReference type="RefSeq" id="WP_228848214.1">
    <property type="nucleotide sequence ID" value="NZ_JADCKQ010000004.1"/>
</dbReference>
<dbReference type="Pfam" id="PF00535">
    <property type="entry name" value="Glycos_transf_2"/>
    <property type="match status" value="1"/>
</dbReference>
<name>A0A8J7LVQ5_9RHOB</name>
<dbReference type="PANTHER" id="PTHR43646:SF2">
    <property type="entry name" value="GLYCOSYLTRANSFERASE 2-LIKE DOMAIN-CONTAINING PROTEIN"/>
    <property type="match status" value="1"/>
</dbReference>
<keyword evidence="3" id="KW-0328">Glycosyltransferase</keyword>
<keyword evidence="5" id="KW-0472">Membrane</keyword>
<evidence type="ECO:0000256" key="5">
    <source>
        <dbReference type="ARBA" id="ARBA00023136"/>
    </source>
</evidence>
<dbReference type="SUPFAM" id="SSF53448">
    <property type="entry name" value="Nucleotide-diphospho-sugar transferases"/>
    <property type="match status" value="1"/>
</dbReference>
<evidence type="ECO:0000256" key="1">
    <source>
        <dbReference type="ARBA" id="ARBA00004236"/>
    </source>
</evidence>
<evidence type="ECO:0000256" key="2">
    <source>
        <dbReference type="ARBA" id="ARBA00022475"/>
    </source>
</evidence>
<sequence length="225" mass="24550">MGKKTTSLELSVIIPVLNGAEDLARCLAQLDGVSQVIVSDGGSADESQEIAGASGAHLVTGLPGRGGQLKRGADIAEMSWVLFLHVDSQLPADWCDQVAGHIATSSAPAAFHLRFDAPGWQARFVAGWANLRSRVFSLPYGDQALLISRDAYDQAGGFEDIPLMEDVALVRRLPRVTLLPGAITTSAQRYTRQGWFTRGRRNFWLLLRYICGARPEDLARAYRQK</sequence>
<keyword evidence="2" id="KW-1003">Cell membrane</keyword>
<keyword evidence="4" id="KW-0808">Transferase</keyword>
<comment type="caution">
    <text evidence="7">The sequence shown here is derived from an EMBL/GenBank/DDBJ whole genome shotgun (WGS) entry which is preliminary data.</text>
</comment>
<feature type="domain" description="Glycosyltransferase 2-like" evidence="6">
    <location>
        <begin position="11"/>
        <end position="104"/>
    </location>
</feature>
<keyword evidence="8" id="KW-1185">Reference proteome</keyword>
<accession>A0A8J7LVQ5</accession>
<proteinExistence type="predicted"/>
<dbReference type="InterPro" id="IPR029044">
    <property type="entry name" value="Nucleotide-diphossugar_trans"/>
</dbReference>
<dbReference type="NCBIfam" id="TIGR04283">
    <property type="entry name" value="glyco_like_mftF"/>
    <property type="match status" value="1"/>
</dbReference>
<evidence type="ECO:0000313" key="7">
    <source>
        <dbReference type="EMBL" id="MBI1493372.1"/>
    </source>
</evidence>
<dbReference type="AlphaFoldDB" id="A0A8J7LVQ5"/>
<organism evidence="7 8">
    <name type="scientific">Halocynthiibacter styelae</name>
    <dbReference type="NCBI Taxonomy" id="2761955"/>
    <lineage>
        <taxon>Bacteria</taxon>
        <taxon>Pseudomonadati</taxon>
        <taxon>Pseudomonadota</taxon>
        <taxon>Alphaproteobacteria</taxon>
        <taxon>Rhodobacterales</taxon>
        <taxon>Paracoccaceae</taxon>
        <taxon>Halocynthiibacter</taxon>
    </lineage>
</organism>
<comment type="subcellular location">
    <subcellularLocation>
        <location evidence="1">Cell membrane</location>
    </subcellularLocation>
</comment>
<dbReference type="GO" id="GO:0005886">
    <property type="term" value="C:plasma membrane"/>
    <property type="evidence" value="ECO:0007669"/>
    <property type="project" value="UniProtKB-SubCell"/>
</dbReference>